<protein>
    <submittedName>
        <fullName evidence="1">Uncharacterized protein</fullName>
    </submittedName>
</protein>
<evidence type="ECO:0000313" key="1">
    <source>
        <dbReference type="EMBL" id="MBP0114939.1"/>
    </source>
</evidence>
<dbReference type="Proteomes" id="UP000669317">
    <property type="component" value="Unassembled WGS sequence"/>
</dbReference>
<dbReference type="RefSeq" id="WP_209296217.1">
    <property type="nucleotide sequence ID" value="NZ_JAGIKT010000072.1"/>
</dbReference>
<organism evidence="1 2">
    <name type="scientific">Bradyrhizobium vignae</name>
    <dbReference type="NCBI Taxonomy" id="1549949"/>
    <lineage>
        <taxon>Bacteria</taxon>
        <taxon>Pseudomonadati</taxon>
        <taxon>Pseudomonadota</taxon>
        <taxon>Alphaproteobacteria</taxon>
        <taxon>Hyphomicrobiales</taxon>
        <taxon>Nitrobacteraceae</taxon>
        <taxon>Bradyrhizobium</taxon>
    </lineage>
</organism>
<comment type="caution">
    <text evidence="1">The sequence shown here is derived from an EMBL/GenBank/DDBJ whole genome shotgun (WGS) entry which is preliminary data.</text>
</comment>
<gene>
    <name evidence="1" type="ORF">JWS04_28505</name>
</gene>
<sequence length="81" mass="9415">MIALPFPLTTKRRVFMITHAPKMRDFKEDDERMHQQCNNAPTRPRLRIAATKPLQNLRFVTSRACVEKAARKQLAPTEIVL</sequence>
<proteinExistence type="predicted"/>
<keyword evidence="2" id="KW-1185">Reference proteome</keyword>
<evidence type="ECO:0000313" key="2">
    <source>
        <dbReference type="Proteomes" id="UP000669317"/>
    </source>
</evidence>
<accession>A0ABS4A3E8</accession>
<reference evidence="1 2" key="1">
    <citation type="submission" date="2021-03" db="EMBL/GenBank/DDBJ databases">
        <title>Genome Sequence of Bradyrhizobium vignae strain ISRA400.</title>
        <authorList>
            <person name="Tisa L.S."/>
            <person name="Svistoonoff S."/>
            <person name="Hocher V."/>
            <person name="Fall S."/>
            <person name="Zaiya A."/>
            <person name="Naing D."/>
            <person name="Niang N."/>
            <person name="Diouf A."/>
            <person name="Dasylva M.C."/>
            <person name="Toure O."/>
            <person name="Gueye M."/>
            <person name="Gully D."/>
            <person name="Tisseyre P."/>
            <person name="Simpson S."/>
            <person name="Morris K."/>
            <person name="Thomas W.K."/>
        </authorList>
    </citation>
    <scope>NUCLEOTIDE SEQUENCE [LARGE SCALE GENOMIC DNA]</scope>
    <source>
        <strain evidence="1 2">ISRA400</strain>
    </source>
</reference>
<dbReference type="EMBL" id="JAGIKT010000072">
    <property type="protein sequence ID" value="MBP0114939.1"/>
    <property type="molecule type" value="Genomic_DNA"/>
</dbReference>
<name>A0ABS4A3E8_9BRAD</name>